<name>A0A7L4ZLD8_9FLAO</name>
<dbReference type="AlphaFoldDB" id="A0A7L4ZLD8"/>
<evidence type="ECO:0000313" key="1">
    <source>
        <dbReference type="EMBL" id="QHI37518.1"/>
    </source>
</evidence>
<dbReference type="KEGG" id="kan:IMCC3317_28970"/>
<reference evidence="1 2" key="1">
    <citation type="journal article" date="2013" name="Int. J. Syst. Evol. Microbiol.">
        <title>Kordia antarctica sp. nov., isolated from Antarctic seawater.</title>
        <authorList>
            <person name="Baek K."/>
            <person name="Choi A."/>
            <person name="Kang I."/>
            <person name="Lee K."/>
            <person name="Cho J.C."/>
        </authorList>
    </citation>
    <scope>NUCLEOTIDE SEQUENCE [LARGE SCALE GENOMIC DNA]</scope>
    <source>
        <strain evidence="1 2">IMCC3317</strain>
    </source>
</reference>
<accession>A0A7L4ZLD8</accession>
<proteinExistence type="predicted"/>
<sequence length="156" mass="18172">MLIYLDIDGVMVPANSWRKPEILEGGFPNFSSKAIDSLNRIISISSADIMLTTSHKFKYSLHEWEEMFERRNVCINKISRLPENIEYLNRKKELLRWFENNDVDDEFIIIDDDKSLNGLPNYLKNKLIQTNASVGLTDFLADEVIDKIKKLEYVIA</sequence>
<organism evidence="1 2">
    <name type="scientific">Kordia antarctica</name>
    <dbReference type="NCBI Taxonomy" id="1218801"/>
    <lineage>
        <taxon>Bacteria</taxon>
        <taxon>Pseudomonadati</taxon>
        <taxon>Bacteroidota</taxon>
        <taxon>Flavobacteriia</taxon>
        <taxon>Flavobacteriales</taxon>
        <taxon>Flavobacteriaceae</taxon>
        <taxon>Kordia</taxon>
    </lineage>
</organism>
<dbReference type="RefSeq" id="WP_160130140.1">
    <property type="nucleotide sequence ID" value="NZ_CP019288.1"/>
</dbReference>
<evidence type="ECO:0000313" key="2">
    <source>
        <dbReference type="Proteomes" id="UP000464657"/>
    </source>
</evidence>
<gene>
    <name evidence="1" type="ORF">IMCC3317_28970</name>
</gene>
<dbReference type="Proteomes" id="UP000464657">
    <property type="component" value="Chromosome"/>
</dbReference>
<dbReference type="OrthoDB" id="764324at2"/>
<protein>
    <submittedName>
        <fullName evidence="1">Uncharacterized protein</fullName>
    </submittedName>
</protein>
<keyword evidence="2" id="KW-1185">Reference proteome</keyword>
<dbReference type="Pfam" id="PF18143">
    <property type="entry name" value="HAD_SAK_2"/>
    <property type="match status" value="1"/>
</dbReference>
<dbReference type="EMBL" id="CP019288">
    <property type="protein sequence ID" value="QHI37518.1"/>
    <property type="molecule type" value="Genomic_DNA"/>
</dbReference>